<dbReference type="Gene3D" id="2.60.40.10">
    <property type="entry name" value="Immunoglobulins"/>
    <property type="match status" value="2"/>
</dbReference>
<dbReference type="PANTHER" id="PTHR44170">
    <property type="entry name" value="PROTEIN SIDEKICK"/>
    <property type="match status" value="1"/>
</dbReference>
<organism evidence="5 6">
    <name type="scientific">Champsocephalus esox</name>
    <name type="common">pike icefish</name>
    <dbReference type="NCBI Taxonomy" id="159716"/>
    <lineage>
        <taxon>Eukaryota</taxon>
        <taxon>Metazoa</taxon>
        <taxon>Chordata</taxon>
        <taxon>Craniata</taxon>
        <taxon>Vertebrata</taxon>
        <taxon>Euteleostomi</taxon>
        <taxon>Actinopterygii</taxon>
        <taxon>Neopterygii</taxon>
        <taxon>Teleostei</taxon>
        <taxon>Neoteleostei</taxon>
        <taxon>Acanthomorphata</taxon>
        <taxon>Eupercaria</taxon>
        <taxon>Perciformes</taxon>
        <taxon>Notothenioidei</taxon>
        <taxon>Channichthyidae</taxon>
        <taxon>Champsocephalus</taxon>
    </lineage>
</organism>
<feature type="domain" description="Fibronectin type-III" evidence="4">
    <location>
        <begin position="141"/>
        <end position="205"/>
    </location>
</feature>
<dbReference type="PROSITE" id="PS50853">
    <property type="entry name" value="FN3"/>
    <property type="match status" value="2"/>
</dbReference>
<keyword evidence="6" id="KW-1185">Reference proteome</keyword>
<keyword evidence="3" id="KW-1133">Transmembrane helix</keyword>
<dbReference type="PANTHER" id="PTHR44170:SF8">
    <property type="entry name" value="NETRIN RECEPTOR DCC"/>
    <property type="match status" value="1"/>
</dbReference>
<evidence type="ECO:0000256" key="3">
    <source>
        <dbReference type="SAM" id="Phobius"/>
    </source>
</evidence>
<name>A0AAN8GHG6_9TELE</name>
<dbReference type="Proteomes" id="UP001335648">
    <property type="component" value="Unassembled WGS sequence"/>
</dbReference>
<keyword evidence="3" id="KW-0472">Membrane</keyword>
<dbReference type="CDD" id="cd00063">
    <property type="entry name" value="FN3"/>
    <property type="match status" value="2"/>
</dbReference>
<dbReference type="InterPro" id="IPR013783">
    <property type="entry name" value="Ig-like_fold"/>
</dbReference>
<evidence type="ECO:0000256" key="1">
    <source>
        <dbReference type="ARBA" id="ARBA00022737"/>
    </source>
</evidence>
<evidence type="ECO:0000259" key="4">
    <source>
        <dbReference type="PROSITE" id="PS50853"/>
    </source>
</evidence>
<keyword evidence="3" id="KW-0812">Transmembrane</keyword>
<feature type="transmembrane region" description="Helical" evidence="3">
    <location>
        <begin position="39"/>
        <end position="59"/>
    </location>
</feature>
<dbReference type="PRINTS" id="PR00014">
    <property type="entry name" value="FNTYPEIII"/>
</dbReference>
<dbReference type="InterPro" id="IPR003961">
    <property type="entry name" value="FN3_dom"/>
</dbReference>
<evidence type="ECO:0000313" key="6">
    <source>
        <dbReference type="Proteomes" id="UP001335648"/>
    </source>
</evidence>
<keyword evidence="1" id="KW-0677">Repeat</keyword>
<sequence length="205" mass="22949">MHDDTNKNNCKTTLTPNTAFGAGTFKFCPRIRLRAQRTLCSSISFIIVFILFQSIKVSWQPPPRSAQNGIISAYKIKYRKTGRRGEQEAIEPNNFWYLFTGLDKGSQYSFQVAAMTANGTGPASDWFNAETPENDLDESQVPDQPSSLHVRPLPNSIIMSWTPPLSPNILVRGYIIGYGVGSPYAETVRVDSKQRYYSIENLGEG</sequence>
<dbReference type="EMBL" id="JAULUE010002065">
    <property type="protein sequence ID" value="KAK5879396.1"/>
    <property type="molecule type" value="Genomic_DNA"/>
</dbReference>
<dbReference type="FunFam" id="2.60.40.10:FF:000028">
    <property type="entry name" value="Neuronal cell adhesion molecule"/>
    <property type="match status" value="1"/>
</dbReference>
<dbReference type="SMART" id="SM00060">
    <property type="entry name" value="FN3"/>
    <property type="match status" value="2"/>
</dbReference>
<dbReference type="GO" id="GO:0098609">
    <property type="term" value="P:cell-cell adhesion"/>
    <property type="evidence" value="ECO:0007669"/>
    <property type="project" value="TreeGrafter"/>
</dbReference>
<keyword evidence="2" id="KW-1015">Disulfide bond</keyword>
<gene>
    <name evidence="5" type="ORF">CesoFtcFv8_024705</name>
</gene>
<feature type="domain" description="Fibronectin type-III" evidence="4">
    <location>
        <begin position="39"/>
        <end position="134"/>
    </location>
</feature>
<dbReference type="SUPFAM" id="SSF49265">
    <property type="entry name" value="Fibronectin type III"/>
    <property type="match status" value="1"/>
</dbReference>
<evidence type="ECO:0000256" key="2">
    <source>
        <dbReference type="ARBA" id="ARBA00023157"/>
    </source>
</evidence>
<comment type="caution">
    <text evidence="5">The sequence shown here is derived from an EMBL/GenBank/DDBJ whole genome shotgun (WGS) entry which is preliminary data.</text>
</comment>
<accession>A0AAN8GHG6</accession>
<proteinExistence type="predicted"/>
<dbReference type="AlphaFoldDB" id="A0AAN8GHG6"/>
<dbReference type="Pfam" id="PF00041">
    <property type="entry name" value="fn3"/>
    <property type="match status" value="1"/>
</dbReference>
<evidence type="ECO:0000313" key="5">
    <source>
        <dbReference type="EMBL" id="KAK5879396.1"/>
    </source>
</evidence>
<dbReference type="InterPro" id="IPR036116">
    <property type="entry name" value="FN3_sf"/>
</dbReference>
<reference evidence="5 6" key="1">
    <citation type="journal article" date="2023" name="Mol. Biol. Evol.">
        <title>Genomics of Secondarily Temperate Adaptation in the Only Non-Antarctic Icefish.</title>
        <authorList>
            <person name="Rivera-Colon A.G."/>
            <person name="Rayamajhi N."/>
            <person name="Minhas B.F."/>
            <person name="Madrigal G."/>
            <person name="Bilyk K.T."/>
            <person name="Yoon V."/>
            <person name="Hune M."/>
            <person name="Gregory S."/>
            <person name="Cheng C.H.C."/>
            <person name="Catchen J.M."/>
        </authorList>
    </citation>
    <scope>NUCLEOTIDE SEQUENCE [LARGE SCALE GENOMIC DNA]</scope>
    <source>
        <strain evidence="5">JC2023a</strain>
    </source>
</reference>
<protein>
    <recommendedName>
        <fullName evidence="4">Fibronectin type-III domain-containing protein</fullName>
    </recommendedName>
</protein>